<name>A0A401T995_CHIPU</name>
<protein>
    <submittedName>
        <fullName evidence="1">Uncharacterized protein</fullName>
    </submittedName>
</protein>
<organism evidence="1 2">
    <name type="scientific">Chiloscyllium punctatum</name>
    <name type="common">Brownbanded bambooshark</name>
    <name type="synonym">Hemiscyllium punctatum</name>
    <dbReference type="NCBI Taxonomy" id="137246"/>
    <lineage>
        <taxon>Eukaryota</taxon>
        <taxon>Metazoa</taxon>
        <taxon>Chordata</taxon>
        <taxon>Craniata</taxon>
        <taxon>Vertebrata</taxon>
        <taxon>Chondrichthyes</taxon>
        <taxon>Elasmobranchii</taxon>
        <taxon>Galeomorphii</taxon>
        <taxon>Galeoidea</taxon>
        <taxon>Orectolobiformes</taxon>
        <taxon>Hemiscylliidae</taxon>
        <taxon>Chiloscyllium</taxon>
    </lineage>
</organism>
<dbReference type="AlphaFoldDB" id="A0A401T995"/>
<reference evidence="1 2" key="1">
    <citation type="journal article" date="2018" name="Nat. Ecol. Evol.">
        <title>Shark genomes provide insights into elasmobranch evolution and the origin of vertebrates.</title>
        <authorList>
            <person name="Hara Y"/>
            <person name="Yamaguchi K"/>
            <person name="Onimaru K"/>
            <person name="Kadota M"/>
            <person name="Koyanagi M"/>
            <person name="Keeley SD"/>
            <person name="Tatsumi K"/>
            <person name="Tanaka K"/>
            <person name="Motone F"/>
            <person name="Kageyama Y"/>
            <person name="Nozu R"/>
            <person name="Adachi N"/>
            <person name="Nishimura O"/>
            <person name="Nakagawa R"/>
            <person name="Tanegashima C"/>
            <person name="Kiyatake I"/>
            <person name="Matsumoto R"/>
            <person name="Murakumo K"/>
            <person name="Nishida K"/>
            <person name="Terakita A"/>
            <person name="Kuratani S"/>
            <person name="Sato K"/>
            <person name="Hyodo S Kuraku.S."/>
        </authorList>
    </citation>
    <scope>NUCLEOTIDE SEQUENCE [LARGE SCALE GENOMIC DNA]</scope>
</reference>
<comment type="caution">
    <text evidence="1">The sequence shown here is derived from an EMBL/GenBank/DDBJ whole genome shotgun (WGS) entry which is preliminary data.</text>
</comment>
<dbReference type="Proteomes" id="UP000287033">
    <property type="component" value="Unassembled WGS sequence"/>
</dbReference>
<dbReference type="EMBL" id="BEZZ01015824">
    <property type="protein sequence ID" value="GCC39221.1"/>
    <property type="molecule type" value="Genomic_DNA"/>
</dbReference>
<accession>A0A401T995</accession>
<evidence type="ECO:0000313" key="2">
    <source>
        <dbReference type="Proteomes" id="UP000287033"/>
    </source>
</evidence>
<feature type="non-terminal residue" evidence="1">
    <location>
        <position position="106"/>
    </location>
</feature>
<proteinExistence type="predicted"/>
<gene>
    <name evidence="1" type="ORF">chiPu_0023132</name>
</gene>
<evidence type="ECO:0000313" key="1">
    <source>
        <dbReference type="EMBL" id="GCC39221.1"/>
    </source>
</evidence>
<sequence>MGSAVSGGGEVGLGCFRRRGGRARLFPAAGMVMISAVSGGGEHGLGCFRRRGGRARLFPETGMVMGSALSVDFRPHPASQIDCPLPPPPSPGPFWARGIDDFRPAW</sequence>
<keyword evidence="2" id="KW-1185">Reference proteome</keyword>